<dbReference type="EMBL" id="MFFM01000019">
    <property type="protein sequence ID" value="OGF13432.1"/>
    <property type="molecule type" value="Genomic_DNA"/>
</dbReference>
<name>A0A1F5RG97_9BACT</name>
<comment type="similarity">
    <text evidence="1">Belongs to the CapA family.</text>
</comment>
<gene>
    <name evidence="3" type="ORF">A2024_05425</name>
</gene>
<evidence type="ECO:0000259" key="2">
    <source>
        <dbReference type="SMART" id="SM00854"/>
    </source>
</evidence>
<dbReference type="AlphaFoldDB" id="A0A1F5RG97"/>
<proteinExistence type="inferred from homology"/>
<dbReference type="InterPro" id="IPR019079">
    <property type="entry name" value="Capsule_synth_CapA"/>
</dbReference>
<evidence type="ECO:0000313" key="3">
    <source>
        <dbReference type="EMBL" id="OGF13432.1"/>
    </source>
</evidence>
<dbReference type="Proteomes" id="UP000177230">
    <property type="component" value="Unassembled WGS sequence"/>
</dbReference>
<comment type="caution">
    <text evidence="3">The sequence shown here is derived from an EMBL/GenBank/DDBJ whole genome shotgun (WGS) entry which is preliminary data.</text>
</comment>
<dbReference type="SMART" id="SM00854">
    <property type="entry name" value="PGA_cap"/>
    <property type="match status" value="1"/>
</dbReference>
<dbReference type="Gene3D" id="3.60.21.10">
    <property type="match status" value="1"/>
</dbReference>
<dbReference type="CDD" id="cd07381">
    <property type="entry name" value="MPP_CapA"/>
    <property type="match status" value="1"/>
</dbReference>
<dbReference type="InterPro" id="IPR029052">
    <property type="entry name" value="Metallo-depent_PP-like"/>
</dbReference>
<dbReference type="Pfam" id="PF09587">
    <property type="entry name" value="PGA_cap"/>
    <property type="match status" value="1"/>
</dbReference>
<accession>A0A1F5RG97</accession>
<organism evidence="3 4">
    <name type="scientific">Candidatus Edwardsbacteria bacterium GWF2_54_11</name>
    <dbReference type="NCBI Taxonomy" id="1817851"/>
    <lineage>
        <taxon>Bacteria</taxon>
        <taxon>Candidatus Edwardsiibacteriota</taxon>
    </lineage>
</organism>
<sequence>MMGSCYPAPLLPPEDGRRLFDDCREILEKADLAFGNLEGPLCDSGKPAKVAKKGRAYVFRTPTSFADNLARAGFDVMSLANNHANDFGSGGSLSTRKSLEASGIQFTGKEGAVAEFNLKGVSVGVIALAAGAPPRSIVHPEEALSEIDSLARIYDILIVSIHGGGEGKAALHIKDAPEKYLNEPRGRLIKFSHDAIDRGADMIIGHGPHVPRALEIYRDRLIAYSLGNFCTYGGMNLSGESGYAPLLWAELDSQGKYLSFTVHSFIQARPGGPKLDRLNRASELMRKLSRQDFPQSHPYPAEDI</sequence>
<evidence type="ECO:0000313" key="4">
    <source>
        <dbReference type="Proteomes" id="UP000177230"/>
    </source>
</evidence>
<dbReference type="PANTHER" id="PTHR33393:SF11">
    <property type="entry name" value="POLYGLUTAMINE SYNTHESIS ACCESSORY PROTEIN RV0574C-RELATED"/>
    <property type="match status" value="1"/>
</dbReference>
<evidence type="ECO:0000256" key="1">
    <source>
        <dbReference type="ARBA" id="ARBA00005662"/>
    </source>
</evidence>
<dbReference type="InterPro" id="IPR052169">
    <property type="entry name" value="CW_Biosynth-Accessory"/>
</dbReference>
<dbReference type="SUPFAM" id="SSF56300">
    <property type="entry name" value="Metallo-dependent phosphatases"/>
    <property type="match status" value="1"/>
</dbReference>
<dbReference type="PANTHER" id="PTHR33393">
    <property type="entry name" value="POLYGLUTAMINE SYNTHESIS ACCESSORY PROTEIN RV0574C-RELATED"/>
    <property type="match status" value="1"/>
</dbReference>
<feature type="domain" description="Capsule synthesis protein CapA" evidence="2">
    <location>
        <begin position="1"/>
        <end position="233"/>
    </location>
</feature>
<protein>
    <submittedName>
        <fullName evidence="3">Capsule biosynthesis protein CapA</fullName>
    </submittedName>
</protein>
<reference evidence="3 4" key="1">
    <citation type="journal article" date="2016" name="Nat. Commun.">
        <title>Thousands of microbial genomes shed light on interconnected biogeochemical processes in an aquifer system.</title>
        <authorList>
            <person name="Anantharaman K."/>
            <person name="Brown C.T."/>
            <person name="Hug L.A."/>
            <person name="Sharon I."/>
            <person name="Castelle C.J."/>
            <person name="Probst A.J."/>
            <person name="Thomas B.C."/>
            <person name="Singh A."/>
            <person name="Wilkins M.J."/>
            <person name="Karaoz U."/>
            <person name="Brodie E.L."/>
            <person name="Williams K.H."/>
            <person name="Hubbard S.S."/>
            <person name="Banfield J.F."/>
        </authorList>
    </citation>
    <scope>NUCLEOTIDE SEQUENCE [LARGE SCALE GENOMIC DNA]</scope>
</reference>